<keyword evidence="5" id="KW-1185">Reference proteome</keyword>
<sequence length="922" mass="106884">MGLGDQPEAADHPDSYEEGGEEGMVMMDNDSPEEYQNHWGSSLETNENPEGGEEEEEEIPFVDDLPLFANVSSKALHEETKAIEKKRDLAEKEAAENKERVQIMNEHLKNVHQEVNHTNNLVAAKNKAIQSEEHLKALAAREKGRYQQEIKSVVGEKVQKKDQLNMVQNQIFKANEEMDSYKLSMNWNQEDLEQWAMAARQKEEDNLALQKYTRADEVKIKELILTVEKLTALEVEKRTALENEVTETQSRQIELDRTAEAFKEIHAERQNLVKQWQEAIEAMKRRDIDINEVAEQFADARKIREGKFEVLEENRERLRMQETDNAEVQTKIEHCERIVQNKRGDEMELLATQQGYKDELEVLKNELASSASSLLRKRQENIVAEKEVQDSKEYLEVCREKYKAMKKNVEIEEKKTAKVEVTAKEAEQALIDREKDVKKGEKLVSSLKEQMFRASQALFANRQEEANLISEISGSQAASKNLATKLHSFDAESMRQQELIYNAEFQIQQMERKVARGLGERSDEEKRQLMAKIAEVEKVLEARVEKRKMLTQQVRKIGNEFRYSVRTKEEAEAAQKDLKNKIAEVELENSSCEQQLKSLVGGKEEHMVQNDIMRLEVKRLRDALNGKADEVFNLENRRQQLQLSMEERKAEISVHSEVRKAQLRAAAEEKHKNSVELGKRRNVVDKLKSKYESTVAKPEGGDEHSQAYYVILAAQRREELQRKGDELDTEIRRKEKEMKALEHTLNHLNVRNTQFRLSFHKADMNSQEADELKQMQEEVKMGQDNLFRRKKELQRLQTDYEEDMRRLEQVSQQSSRLEEQNAHLINAKGQVENELQQQTSAMGKVDEKLGRLVGKHKEEHEDPDFPGEDTLQMKLFYAENIESNTDAVLKTLGQLTNEFPEIYDTVNTTLKKNGLNLPQGLQ</sequence>
<dbReference type="EMBL" id="BRXZ01007957">
    <property type="protein sequence ID" value="GMI36838.1"/>
    <property type="molecule type" value="Genomic_DNA"/>
</dbReference>
<evidence type="ECO:0000256" key="1">
    <source>
        <dbReference type="ARBA" id="ARBA00023054"/>
    </source>
</evidence>
<dbReference type="PANTHER" id="PTHR18962:SF0">
    <property type="entry name" value="COILED-COIL DOMAIN-CONTAINING PROTEIN 39"/>
    <property type="match status" value="1"/>
</dbReference>
<organism evidence="4 5">
    <name type="scientific">Triparma retinervis</name>
    <dbReference type="NCBI Taxonomy" id="2557542"/>
    <lineage>
        <taxon>Eukaryota</taxon>
        <taxon>Sar</taxon>
        <taxon>Stramenopiles</taxon>
        <taxon>Ochrophyta</taxon>
        <taxon>Bolidophyceae</taxon>
        <taxon>Parmales</taxon>
        <taxon>Triparmaceae</taxon>
        <taxon>Triparma</taxon>
    </lineage>
</organism>
<evidence type="ECO:0000256" key="2">
    <source>
        <dbReference type="SAM" id="Coils"/>
    </source>
</evidence>
<dbReference type="AlphaFoldDB" id="A0A9W7G7U4"/>
<dbReference type="GO" id="GO:0036159">
    <property type="term" value="P:inner dynein arm assembly"/>
    <property type="evidence" value="ECO:0007669"/>
    <property type="project" value="InterPro"/>
</dbReference>
<dbReference type="GO" id="GO:0060285">
    <property type="term" value="P:cilium-dependent cell motility"/>
    <property type="evidence" value="ECO:0007669"/>
    <property type="project" value="TreeGrafter"/>
</dbReference>
<evidence type="ECO:0000256" key="3">
    <source>
        <dbReference type="SAM" id="MobiDB-lite"/>
    </source>
</evidence>
<dbReference type="GO" id="GO:0005930">
    <property type="term" value="C:axoneme"/>
    <property type="evidence" value="ECO:0007669"/>
    <property type="project" value="InterPro"/>
</dbReference>
<evidence type="ECO:0000313" key="5">
    <source>
        <dbReference type="Proteomes" id="UP001165082"/>
    </source>
</evidence>
<feature type="compositionally biased region" description="Acidic residues" evidence="3">
    <location>
        <begin position="50"/>
        <end position="61"/>
    </location>
</feature>
<feature type="region of interest" description="Disordered" evidence="3">
    <location>
        <begin position="1"/>
        <end position="63"/>
    </location>
</feature>
<dbReference type="OrthoDB" id="10259720at2759"/>
<keyword evidence="1 2" id="KW-0175">Coiled coil</keyword>
<proteinExistence type="predicted"/>
<dbReference type="GO" id="GO:0003341">
    <property type="term" value="P:cilium movement"/>
    <property type="evidence" value="ECO:0007669"/>
    <property type="project" value="InterPro"/>
</dbReference>
<dbReference type="Pfam" id="PF24161">
    <property type="entry name" value="CCDC39"/>
    <property type="match status" value="1"/>
</dbReference>
<feature type="coiled-coil region" evidence="2">
    <location>
        <begin position="73"/>
        <end position="100"/>
    </location>
</feature>
<evidence type="ECO:0008006" key="6">
    <source>
        <dbReference type="Google" id="ProtNLM"/>
    </source>
</evidence>
<protein>
    <recommendedName>
        <fullName evidence="6">Coiled-coil domain-containing protein 39</fullName>
    </recommendedName>
</protein>
<accession>A0A9W7G7U4</accession>
<name>A0A9W7G7U4_9STRA</name>
<feature type="coiled-coil region" evidence="2">
    <location>
        <begin position="717"/>
        <end position="837"/>
    </location>
</feature>
<dbReference type="PANTHER" id="PTHR18962">
    <property type="entry name" value="COILED-COIL DOMAIN-CONTAINING PROTEIN 39"/>
    <property type="match status" value="1"/>
</dbReference>
<feature type="coiled-coil region" evidence="2">
    <location>
        <begin position="564"/>
        <end position="651"/>
    </location>
</feature>
<comment type="caution">
    <text evidence="4">The sequence shown here is derived from an EMBL/GenBank/DDBJ whole genome shotgun (WGS) entry which is preliminary data.</text>
</comment>
<dbReference type="InterPro" id="IPR033290">
    <property type="entry name" value="CCDC39"/>
</dbReference>
<evidence type="ECO:0000313" key="4">
    <source>
        <dbReference type="EMBL" id="GMI36838.1"/>
    </source>
</evidence>
<reference evidence="4" key="1">
    <citation type="submission" date="2022-07" db="EMBL/GenBank/DDBJ databases">
        <title>Genome analysis of Parmales, a sister group of diatoms, reveals the evolutionary specialization of diatoms from phago-mixotrophs to photoautotrophs.</title>
        <authorList>
            <person name="Ban H."/>
            <person name="Sato S."/>
            <person name="Yoshikawa S."/>
            <person name="Kazumasa Y."/>
            <person name="Nakamura Y."/>
            <person name="Ichinomiya M."/>
            <person name="Saitoh K."/>
            <person name="Sato N."/>
            <person name="Blanc-Mathieu R."/>
            <person name="Endo H."/>
            <person name="Kuwata A."/>
            <person name="Ogata H."/>
        </authorList>
    </citation>
    <scope>NUCLEOTIDE SEQUENCE</scope>
</reference>
<gene>
    <name evidence="4" type="ORF">TrRE_jg6777</name>
</gene>
<dbReference type="Proteomes" id="UP001165082">
    <property type="component" value="Unassembled WGS sequence"/>
</dbReference>